<dbReference type="AlphaFoldDB" id="A0A067MFM2"/>
<evidence type="ECO:0000259" key="3">
    <source>
        <dbReference type="Pfam" id="PF00144"/>
    </source>
</evidence>
<dbReference type="InParanoid" id="A0A067MFM2"/>
<dbReference type="STRING" id="930990.A0A067MFM2"/>
<dbReference type="GO" id="GO:0016787">
    <property type="term" value="F:hydrolase activity"/>
    <property type="evidence" value="ECO:0007669"/>
    <property type="project" value="UniProtKB-KW"/>
</dbReference>
<dbReference type="Pfam" id="PF00144">
    <property type="entry name" value="Beta-lactamase"/>
    <property type="match status" value="1"/>
</dbReference>
<organism evidence="4 5">
    <name type="scientific">Botryobasidium botryosum (strain FD-172 SS1)</name>
    <dbReference type="NCBI Taxonomy" id="930990"/>
    <lineage>
        <taxon>Eukaryota</taxon>
        <taxon>Fungi</taxon>
        <taxon>Dikarya</taxon>
        <taxon>Basidiomycota</taxon>
        <taxon>Agaricomycotina</taxon>
        <taxon>Agaricomycetes</taxon>
        <taxon>Cantharellales</taxon>
        <taxon>Botryobasidiaceae</taxon>
        <taxon>Botryobasidium</taxon>
    </lineage>
</organism>
<evidence type="ECO:0000313" key="4">
    <source>
        <dbReference type="EMBL" id="KDQ13505.1"/>
    </source>
</evidence>
<protein>
    <recommendedName>
        <fullName evidence="3">Beta-lactamase-related domain-containing protein</fullName>
    </recommendedName>
</protein>
<evidence type="ECO:0000256" key="1">
    <source>
        <dbReference type="ARBA" id="ARBA00009009"/>
    </source>
</evidence>
<dbReference type="SUPFAM" id="SSF56601">
    <property type="entry name" value="beta-lactamase/transpeptidase-like"/>
    <property type="match status" value="1"/>
</dbReference>
<reference evidence="5" key="1">
    <citation type="journal article" date="2014" name="Proc. Natl. Acad. Sci. U.S.A.">
        <title>Extensive sampling of basidiomycete genomes demonstrates inadequacy of the white-rot/brown-rot paradigm for wood decay fungi.</title>
        <authorList>
            <person name="Riley R."/>
            <person name="Salamov A.A."/>
            <person name="Brown D.W."/>
            <person name="Nagy L.G."/>
            <person name="Floudas D."/>
            <person name="Held B.W."/>
            <person name="Levasseur A."/>
            <person name="Lombard V."/>
            <person name="Morin E."/>
            <person name="Otillar R."/>
            <person name="Lindquist E.A."/>
            <person name="Sun H."/>
            <person name="LaButti K.M."/>
            <person name="Schmutz J."/>
            <person name="Jabbour D."/>
            <person name="Luo H."/>
            <person name="Baker S.E."/>
            <person name="Pisabarro A.G."/>
            <person name="Walton J.D."/>
            <person name="Blanchette R.A."/>
            <person name="Henrissat B."/>
            <person name="Martin F."/>
            <person name="Cullen D."/>
            <person name="Hibbett D.S."/>
            <person name="Grigoriev I.V."/>
        </authorList>
    </citation>
    <scope>NUCLEOTIDE SEQUENCE [LARGE SCALE GENOMIC DNA]</scope>
    <source>
        <strain evidence="5">FD-172 SS1</strain>
    </source>
</reference>
<feature type="domain" description="Beta-lactamase-related" evidence="3">
    <location>
        <begin position="19"/>
        <end position="378"/>
    </location>
</feature>
<accession>A0A067MFM2</accession>
<dbReference type="PANTHER" id="PTHR43283:SF17">
    <property type="entry name" value="(LOVD), PUTATIVE (AFU_ORTHOLOGUE AFUA_5G00920)-RELATED"/>
    <property type="match status" value="1"/>
</dbReference>
<gene>
    <name evidence="4" type="ORF">BOTBODRAFT_369468</name>
</gene>
<sequence length="389" mass="42043">MSIPEIDDLLKSYTDKPDGLLGLAVIAVDRDSRTVYSGTAGKTSTDPSTAVPMSIDNTVHWIASQTKLLTTIAVMQCVERGQIKLEDTISDILPEFAHPQILEGFDEQDGGKPKLRAATTPITLEMLLTHTSGLAADRSSPGIGQWMKATGFVVTSKLQNWVLPLLFEPGTSWVYGIGIDWAGYIVERLNNCTLGTYMETHIFGPLGITSMTFRPADRPDLAARLAVVARRLPDGTLGPAGFGPMFNGRPEDDLGGAGLYCTAADYSKVLSAVLRGGAGILKPESVDEIFKPRLSKEVGAVHGQLDLVHTDSDVELNFGLGVSIAMSTRPGRRAPGSISWGGLPCQKWWIDRETGIAATIFQQMFPPTDPLALEFAARFEEALYKHVRG</sequence>
<dbReference type="InterPro" id="IPR050789">
    <property type="entry name" value="Diverse_Enzym_Activities"/>
</dbReference>
<dbReference type="EMBL" id="KL198043">
    <property type="protein sequence ID" value="KDQ13505.1"/>
    <property type="molecule type" value="Genomic_DNA"/>
</dbReference>
<evidence type="ECO:0000313" key="5">
    <source>
        <dbReference type="Proteomes" id="UP000027195"/>
    </source>
</evidence>
<dbReference type="Proteomes" id="UP000027195">
    <property type="component" value="Unassembled WGS sequence"/>
</dbReference>
<dbReference type="OrthoDB" id="428260at2759"/>
<proteinExistence type="inferred from homology"/>
<dbReference type="InterPro" id="IPR012338">
    <property type="entry name" value="Beta-lactam/transpept-like"/>
</dbReference>
<dbReference type="HOGENOM" id="CLU_020027_11_1_1"/>
<comment type="similarity">
    <text evidence="1">Belongs to the class-A beta-lactamase family.</text>
</comment>
<keyword evidence="5" id="KW-1185">Reference proteome</keyword>
<dbReference type="InterPro" id="IPR001466">
    <property type="entry name" value="Beta-lactam-related"/>
</dbReference>
<dbReference type="PANTHER" id="PTHR43283">
    <property type="entry name" value="BETA-LACTAMASE-RELATED"/>
    <property type="match status" value="1"/>
</dbReference>
<keyword evidence="2" id="KW-0378">Hydrolase</keyword>
<dbReference type="Gene3D" id="3.40.710.10">
    <property type="entry name" value="DD-peptidase/beta-lactamase superfamily"/>
    <property type="match status" value="1"/>
</dbReference>
<name>A0A067MFM2_BOTB1</name>
<evidence type="ECO:0000256" key="2">
    <source>
        <dbReference type="ARBA" id="ARBA00022801"/>
    </source>
</evidence>